<name>A0A0B4X408_9HYPH</name>
<sequence length="50" mass="5390">MGGESDRPLVSVKIAALAQLAARRADCRSVDRRLYASGVLMALLFRKSVA</sequence>
<proteinExistence type="predicted"/>
<evidence type="ECO:0000313" key="1">
    <source>
        <dbReference type="EMBL" id="AJD41238.1"/>
    </source>
</evidence>
<organism evidence="1 2">
    <name type="scientific">Rhizobium gallicum bv. gallicum R602sp</name>
    <dbReference type="NCBI Taxonomy" id="1041138"/>
    <lineage>
        <taxon>Bacteria</taxon>
        <taxon>Pseudomonadati</taxon>
        <taxon>Pseudomonadota</taxon>
        <taxon>Alphaproteobacteria</taxon>
        <taxon>Hyphomicrobiales</taxon>
        <taxon>Rhizobiaceae</taxon>
        <taxon>Rhizobium/Agrobacterium group</taxon>
        <taxon>Rhizobium</taxon>
    </lineage>
</organism>
<reference evidence="1 2" key="1">
    <citation type="submission" date="2013-11" db="EMBL/GenBank/DDBJ databases">
        <title>Complete genome sequence of Rhizobium gallicum bv. gallicum R602.</title>
        <authorList>
            <person name="Bustos P."/>
            <person name="Santamaria R.I."/>
            <person name="Lozano L."/>
            <person name="Acosta J.L."/>
            <person name="Ormeno-Orrillo E."/>
            <person name="Rogel M.A."/>
            <person name="Romero D."/>
            <person name="Cevallos M.A."/>
            <person name="Martinez-Romero E."/>
            <person name="Gonzalez V."/>
        </authorList>
    </citation>
    <scope>NUCLEOTIDE SEQUENCE [LARGE SCALE GENOMIC DNA]</scope>
    <source>
        <strain evidence="1 2">R602</strain>
    </source>
</reference>
<gene>
    <name evidence="1" type="ORF">RGR602_CH01907</name>
</gene>
<dbReference type="Proteomes" id="UP000031368">
    <property type="component" value="Chromosome"/>
</dbReference>
<dbReference type="HOGENOM" id="CLU_3121897_0_0_5"/>
<accession>A0A0B4X408</accession>
<dbReference type="AlphaFoldDB" id="A0A0B4X408"/>
<protein>
    <submittedName>
        <fullName evidence="1">Uncharacterized protein</fullName>
    </submittedName>
</protein>
<evidence type="ECO:0000313" key="2">
    <source>
        <dbReference type="Proteomes" id="UP000031368"/>
    </source>
</evidence>
<keyword evidence="2" id="KW-1185">Reference proteome</keyword>
<dbReference type="KEGG" id="rga:RGR602_CH01907"/>
<dbReference type="EMBL" id="CP006877">
    <property type="protein sequence ID" value="AJD41238.1"/>
    <property type="molecule type" value="Genomic_DNA"/>
</dbReference>